<evidence type="ECO:0000313" key="12">
    <source>
        <dbReference type="Proteomes" id="UP001219355"/>
    </source>
</evidence>
<dbReference type="AlphaFoldDB" id="A0AAF0DIC1"/>
<keyword evidence="4" id="KW-0223">Dioxygenase</keyword>
<dbReference type="InterPro" id="IPR004574">
    <property type="entry name" value="Alkb"/>
</dbReference>
<evidence type="ECO:0000256" key="9">
    <source>
        <dbReference type="PIRSR" id="PIRSR604574-2"/>
    </source>
</evidence>
<keyword evidence="12" id="KW-1185">Reference proteome</keyword>
<dbReference type="GO" id="GO:0046872">
    <property type="term" value="F:metal ion binding"/>
    <property type="evidence" value="ECO:0007669"/>
    <property type="project" value="UniProtKB-KW"/>
</dbReference>
<gene>
    <name evidence="11" type="ORF">PRK78_003569</name>
</gene>
<dbReference type="PANTHER" id="PTHR16557">
    <property type="entry name" value="ALKYLATED DNA REPAIR PROTEIN ALKB-RELATED"/>
    <property type="match status" value="1"/>
</dbReference>
<dbReference type="GO" id="GO:0005634">
    <property type="term" value="C:nucleus"/>
    <property type="evidence" value="ECO:0007669"/>
    <property type="project" value="TreeGrafter"/>
</dbReference>
<evidence type="ECO:0000256" key="3">
    <source>
        <dbReference type="ARBA" id="ARBA00022723"/>
    </source>
</evidence>
<dbReference type="EC" id="1.14.11.53" evidence="2"/>
<evidence type="ECO:0000259" key="10">
    <source>
        <dbReference type="PROSITE" id="PS51471"/>
    </source>
</evidence>
<name>A0AAF0DIC1_9EURO</name>
<keyword evidence="7" id="KW-0843">Virulence</keyword>
<dbReference type="Gene3D" id="2.60.120.590">
    <property type="entry name" value="Alpha-ketoglutarate-dependent dioxygenase AlkB-like"/>
    <property type="match status" value="1"/>
</dbReference>
<evidence type="ECO:0000256" key="5">
    <source>
        <dbReference type="ARBA" id="ARBA00023002"/>
    </source>
</evidence>
<dbReference type="PANTHER" id="PTHR16557:SF2">
    <property type="entry name" value="NUCLEIC ACID DIOXYGENASE ALKBH1"/>
    <property type="match status" value="1"/>
</dbReference>
<evidence type="ECO:0000313" key="11">
    <source>
        <dbReference type="EMBL" id="WEW58102.1"/>
    </source>
</evidence>
<feature type="binding site" evidence="9">
    <location>
        <position position="256"/>
    </location>
    <ligand>
        <name>Fe cation</name>
        <dbReference type="ChEBI" id="CHEBI:24875"/>
        <note>catalytic</note>
    </ligand>
</feature>
<comment type="cofactor">
    <cofactor evidence="9">
        <name>Fe(2+)</name>
        <dbReference type="ChEBI" id="CHEBI:29033"/>
    </cofactor>
    <text evidence="9">Binds 1 Fe(2+) ion per subunit.</text>
</comment>
<dbReference type="InterPro" id="IPR037151">
    <property type="entry name" value="AlkB-like_sf"/>
</dbReference>
<evidence type="ECO:0000256" key="7">
    <source>
        <dbReference type="ARBA" id="ARBA00023026"/>
    </source>
</evidence>
<proteinExistence type="inferred from homology"/>
<evidence type="ECO:0000256" key="4">
    <source>
        <dbReference type="ARBA" id="ARBA00022964"/>
    </source>
</evidence>
<dbReference type="Pfam" id="PF13532">
    <property type="entry name" value="2OG-FeII_Oxy_2"/>
    <property type="match status" value="1"/>
</dbReference>
<reference evidence="11" key="1">
    <citation type="submission" date="2023-03" db="EMBL/GenBank/DDBJ databases">
        <title>Emydomyces testavorans Genome Sequence.</title>
        <authorList>
            <person name="Hoyer L."/>
        </authorList>
    </citation>
    <scope>NUCLEOTIDE SEQUENCE</scope>
    <source>
        <strain evidence="11">16-2883</strain>
    </source>
</reference>
<feature type="domain" description="Fe2OG dioxygenase" evidence="10">
    <location>
        <begin position="238"/>
        <end position="365"/>
    </location>
</feature>
<evidence type="ECO:0000256" key="1">
    <source>
        <dbReference type="ARBA" id="ARBA00007879"/>
    </source>
</evidence>
<dbReference type="GO" id="GO:0005737">
    <property type="term" value="C:cytoplasm"/>
    <property type="evidence" value="ECO:0007669"/>
    <property type="project" value="TreeGrafter"/>
</dbReference>
<dbReference type="InterPro" id="IPR027450">
    <property type="entry name" value="AlkB-like"/>
</dbReference>
<feature type="binding site" evidence="9">
    <location>
        <position position="258"/>
    </location>
    <ligand>
        <name>Fe cation</name>
        <dbReference type="ChEBI" id="CHEBI:24875"/>
        <note>catalytic</note>
    </ligand>
</feature>
<dbReference type="PROSITE" id="PS51471">
    <property type="entry name" value="FE2OG_OXY"/>
    <property type="match status" value="1"/>
</dbReference>
<keyword evidence="6 9" id="KW-0408">Iron</keyword>
<dbReference type="FunFam" id="2.60.120.590:FF:000014">
    <property type="entry name" value="Oxidoreductase, 2OG-Fe(II) oxygenase family family"/>
    <property type="match status" value="1"/>
</dbReference>
<dbReference type="SUPFAM" id="SSF51197">
    <property type="entry name" value="Clavaminate synthase-like"/>
    <property type="match status" value="1"/>
</dbReference>
<keyword evidence="5" id="KW-0560">Oxidoreductase</keyword>
<dbReference type="Proteomes" id="UP001219355">
    <property type="component" value="Chromosome 2"/>
</dbReference>
<sequence length="379" mass="42629">MPTEKLNPHERAPAAVRELYNECRRLSLSQIDSHPHILDVQGLENRHLPDGITLEHCIPQAVLKSAFDQFMGSSFWRKYSQVVLKEAFVYGIQQVPGLQILPSLLPPPVQIEILSRLLHRDLCNKRHQTNLHLHYNISYPVSSCDASERPQSVEGLHRDTVETGNSSFFRDEPTRLLSPKDPTVHRPLSIQAALSSKLRWMTLGGQYNWTSKEYPPGAPPPFPPDIGALLHSIFPKTTAEAAIVNLYSPGDTLFPHRDVSEECDTGLISVSFGCDGLFMVGHGDEDGCAVIRLRSGDAVYMTGSSRFAWHAVPKIIPSTCPTWLEGWPGDNGRGDDTTNNQYREWKGWMARKRVNLNVRQMFPQSPPLEANFTMSREDD</sequence>
<keyword evidence="3 9" id="KW-0479">Metal-binding</keyword>
<dbReference type="EMBL" id="CP120628">
    <property type="protein sequence ID" value="WEW58102.1"/>
    <property type="molecule type" value="Genomic_DNA"/>
</dbReference>
<protein>
    <recommendedName>
        <fullName evidence="2">mRNA N(6)-methyladenine demethylase</fullName>
        <ecNumber evidence="2">1.14.11.53</ecNumber>
    </recommendedName>
</protein>
<evidence type="ECO:0000256" key="8">
    <source>
        <dbReference type="ARBA" id="ARBA00047565"/>
    </source>
</evidence>
<dbReference type="InterPro" id="IPR005123">
    <property type="entry name" value="Oxoglu/Fe-dep_dioxygenase_dom"/>
</dbReference>
<evidence type="ECO:0000256" key="6">
    <source>
        <dbReference type="ARBA" id="ARBA00023004"/>
    </source>
</evidence>
<accession>A0AAF0DIC1</accession>
<comment type="similarity">
    <text evidence="1">Belongs to the alkB family.</text>
</comment>
<evidence type="ECO:0000256" key="2">
    <source>
        <dbReference type="ARBA" id="ARBA00012931"/>
    </source>
</evidence>
<comment type="catalytic activity">
    <reaction evidence="8">
        <text>an N(6)-methyladenosine in mRNA + 2-oxoglutarate + O2 = an adenosine in mRNA + formaldehyde + succinate + CO2</text>
        <dbReference type="Rhea" id="RHEA:49520"/>
        <dbReference type="Rhea" id="RHEA-COMP:12414"/>
        <dbReference type="Rhea" id="RHEA-COMP:12417"/>
        <dbReference type="ChEBI" id="CHEBI:15379"/>
        <dbReference type="ChEBI" id="CHEBI:16526"/>
        <dbReference type="ChEBI" id="CHEBI:16810"/>
        <dbReference type="ChEBI" id="CHEBI:16842"/>
        <dbReference type="ChEBI" id="CHEBI:30031"/>
        <dbReference type="ChEBI" id="CHEBI:74411"/>
        <dbReference type="ChEBI" id="CHEBI:74449"/>
        <dbReference type="EC" id="1.14.11.53"/>
    </reaction>
    <physiologicalReaction direction="left-to-right" evidence="8">
        <dbReference type="Rhea" id="RHEA:49521"/>
    </physiologicalReaction>
</comment>
<organism evidence="11 12">
    <name type="scientific">Emydomyces testavorans</name>
    <dbReference type="NCBI Taxonomy" id="2070801"/>
    <lineage>
        <taxon>Eukaryota</taxon>
        <taxon>Fungi</taxon>
        <taxon>Dikarya</taxon>
        <taxon>Ascomycota</taxon>
        <taxon>Pezizomycotina</taxon>
        <taxon>Eurotiomycetes</taxon>
        <taxon>Eurotiomycetidae</taxon>
        <taxon>Onygenales</taxon>
        <taxon>Nannizziopsiaceae</taxon>
        <taxon>Emydomyces</taxon>
    </lineage>
</organism>
<dbReference type="GO" id="GO:1990931">
    <property type="term" value="F:mRNA N6-methyladenosine dioxygenase activity"/>
    <property type="evidence" value="ECO:0007669"/>
    <property type="project" value="UniProtKB-EC"/>
</dbReference>
<feature type="binding site" evidence="9">
    <location>
        <position position="310"/>
    </location>
    <ligand>
        <name>Fe cation</name>
        <dbReference type="ChEBI" id="CHEBI:24875"/>
        <note>catalytic</note>
    </ligand>
</feature>